<proteinExistence type="predicted"/>
<reference evidence="2 3" key="1">
    <citation type="submission" date="2017-09" db="EMBL/GenBank/DDBJ databases">
        <title>Genome sequencing of Besnoitia besnoiti strain Bb-Ger1.</title>
        <authorList>
            <person name="Schares G."/>
            <person name="Venepally P."/>
            <person name="Lorenzi H.A."/>
        </authorList>
    </citation>
    <scope>NUCLEOTIDE SEQUENCE [LARGE SCALE GENOMIC DNA]</scope>
    <source>
        <strain evidence="2 3">Bb-Ger1</strain>
    </source>
</reference>
<evidence type="ECO:0000313" key="3">
    <source>
        <dbReference type="Proteomes" id="UP000224006"/>
    </source>
</evidence>
<dbReference type="KEGG" id="bbes:BESB_047000"/>
<evidence type="ECO:0000313" key="2">
    <source>
        <dbReference type="EMBL" id="PFH36508.1"/>
    </source>
</evidence>
<evidence type="ECO:0000256" key="1">
    <source>
        <dbReference type="SAM" id="Phobius"/>
    </source>
</evidence>
<dbReference type="EMBL" id="NWUJ01000003">
    <property type="protein sequence ID" value="PFH36508.1"/>
    <property type="molecule type" value="Genomic_DNA"/>
</dbReference>
<dbReference type="RefSeq" id="XP_029220517.1">
    <property type="nucleotide sequence ID" value="XM_029363151.1"/>
</dbReference>
<name>A0A2A9MDD1_BESBE</name>
<protein>
    <submittedName>
        <fullName evidence="2">SAG-related sequence SRS25</fullName>
    </submittedName>
</protein>
<comment type="caution">
    <text evidence="2">The sequence shown here is derived from an EMBL/GenBank/DDBJ whole genome shotgun (WGS) entry which is preliminary data.</text>
</comment>
<keyword evidence="1" id="KW-0472">Membrane</keyword>
<keyword evidence="1" id="KW-1133">Transmembrane helix</keyword>
<organism evidence="2 3">
    <name type="scientific">Besnoitia besnoiti</name>
    <name type="common">Apicomplexan protozoan</name>
    <dbReference type="NCBI Taxonomy" id="94643"/>
    <lineage>
        <taxon>Eukaryota</taxon>
        <taxon>Sar</taxon>
        <taxon>Alveolata</taxon>
        <taxon>Apicomplexa</taxon>
        <taxon>Conoidasida</taxon>
        <taxon>Coccidia</taxon>
        <taxon>Eucoccidiorida</taxon>
        <taxon>Eimeriorina</taxon>
        <taxon>Sarcocystidae</taxon>
        <taxon>Besnoitia</taxon>
    </lineage>
</organism>
<dbReference type="InterPro" id="IPR036755">
    <property type="entry name" value="SRS_dom_sf"/>
</dbReference>
<keyword evidence="1" id="KW-0812">Transmembrane</keyword>
<gene>
    <name evidence="2" type="ORF">BESB_047000</name>
</gene>
<sequence length="253" mass="27756">MRSSPLCCARRSERGGFNFSRRCTLLDNFVDFVSFIRRQVTFDIRSLIGTDVATVHIPHRGRRTMMALRVCCLFVAVLVHSVPLLSMTALAEEHYFLFTGCMLFSSVKRVTVKPGDTVTMRCPGATSTTPNGVTTYTCQGPDPECTDGTRVTYPTLFPKAPSDFQFWSGGDTLSTTGTLHIPPEADDATFSYRWDAPSGGMKEHTRLVIRVRQPPKEERAAPNVPHSAHSSFMPMISAAFGALGAGVAITQTI</sequence>
<dbReference type="SUPFAM" id="SSF74877">
    <property type="entry name" value="Major surface antigen p30, SAG1"/>
    <property type="match status" value="1"/>
</dbReference>
<dbReference type="GeneID" id="40309630"/>
<dbReference type="Proteomes" id="UP000224006">
    <property type="component" value="Chromosome III"/>
</dbReference>
<keyword evidence="3" id="KW-1185">Reference proteome</keyword>
<dbReference type="AlphaFoldDB" id="A0A2A9MDD1"/>
<feature type="transmembrane region" description="Helical" evidence="1">
    <location>
        <begin position="66"/>
        <end position="88"/>
    </location>
</feature>
<dbReference type="VEuPathDB" id="ToxoDB:BESB_047000"/>
<accession>A0A2A9MDD1</accession>
<dbReference type="OrthoDB" id="329625at2759"/>